<gene>
    <name evidence="2" type="ORF">QE109_01390</name>
</gene>
<reference evidence="2 3" key="1">
    <citation type="submission" date="2023-04" db="EMBL/GenBank/DDBJ databases">
        <title>Fusibacter bizertensis strain WBS, isolated from littoral bottom sediments of the Arctic seas - biochemical and genomic analysis.</title>
        <authorList>
            <person name="Brioukhanov A.L."/>
        </authorList>
    </citation>
    <scope>NUCLEOTIDE SEQUENCE [LARGE SCALE GENOMIC DNA]</scope>
    <source>
        <strain evidence="2 3">WBS</strain>
    </source>
</reference>
<dbReference type="InterPro" id="IPR002637">
    <property type="entry name" value="RdgB/HAM1"/>
</dbReference>
<keyword evidence="1" id="KW-0378">Hydrolase</keyword>
<dbReference type="InterPro" id="IPR029001">
    <property type="entry name" value="ITPase-like_fam"/>
</dbReference>
<evidence type="ECO:0000313" key="2">
    <source>
        <dbReference type="EMBL" id="MDH8676776.1"/>
    </source>
</evidence>
<dbReference type="Proteomes" id="UP001158045">
    <property type="component" value="Unassembled WGS sequence"/>
</dbReference>
<organism evidence="2 3">
    <name type="scientific">Fusibacter bizertensis</name>
    <dbReference type="NCBI Taxonomy" id="1488331"/>
    <lineage>
        <taxon>Bacteria</taxon>
        <taxon>Bacillati</taxon>
        <taxon>Bacillota</taxon>
        <taxon>Clostridia</taxon>
        <taxon>Eubacteriales</taxon>
        <taxon>Eubacteriales Family XII. Incertae Sedis</taxon>
        <taxon>Fusibacter</taxon>
    </lineage>
</organism>
<evidence type="ECO:0000256" key="1">
    <source>
        <dbReference type="ARBA" id="ARBA00022801"/>
    </source>
</evidence>
<dbReference type="RefSeq" id="WP_281092574.1">
    <property type="nucleotide sequence ID" value="NZ_JARYZI010000001.1"/>
</dbReference>
<dbReference type="Pfam" id="PF01725">
    <property type="entry name" value="Ham1p_like"/>
    <property type="match status" value="1"/>
</dbReference>
<keyword evidence="3" id="KW-1185">Reference proteome</keyword>
<accession>A0ABT6N8L8</accession>
<evidence type="ECO:0000313" key="3">
    <source>
        <dbReference type="Proteomes" id="UP001158045"/>
    </source>
</evidence>
<dbReference type="SUPFAM" id="SSF52972">
    <property type="entry name" value="ITPase-like"/>
    <property type="match status" value="1"/>
</dbReference>
<name>A0ABT6N8L8_9FIRM</name>
<dbReference type="EMBL" id="JARYZI010000001">
    <property type="protein sequence ID" value="MDH8676776.1"/>
    <property type="molecule type" value="Genomic_DNA"/>
</dbReference>
<protein>
    <submittedName>
        <fullName evidence="2">Non-canonical purine NTP pyrophosphatase</fullName>
    </submittedName>
</protein>
<sequence length="204" mass="23321">MKLIYGTHNPSKLTGMIKAVSGLPLEIVDIKDIDLEIHEAEESGNEPLENAIQKSQAYYKQIKKPVFSCDSGLYFEGVSDEDQPGVHARRVDGKRLNDDEMRAYYQTLAKKYGGKLTAYYKNAICLTLDHETMISYDGETIHSEKFYIIERAHKKRVQGFPLDSLSVEIDSGQYYFDIDDEQLKIDKISGGFRDFFIKSMNLKV</sequence>
<proteinExistence type="predicted"/>
<dbReference type="Gene3D" id="3.90.950.10">
    <property type="match status" value="1"/>
</dbReference>
<comment type="caution">
    <text evidence="2">The sequence shown here is derived from an EMBL/GenBank/DDBJ whole genome shotgun (WGS) entry which is preliminary data.</text>
</comment>